<accession>A0A2T0B5D6</accession>
<dbReference type="CDD" id="cd01017">
    <property type="entry name" value="AdcA"/>
    <property type="match status" value="1"/>
</dbReference>
<dbReference type="Gene3D" id="3.40.50.1980">
    <property type="entry name" value="Nitrogenase molybdenum iron protein domain"/>
    <property type="match status" value="2"/>
</dbReference>
<gene>
    <name evidence="7" type="primary">znuA_2</name>
    <name evidence="7" type="ORF">CLLI_11730</name>
</gene>
<feature type="signal peptide" evidence="6">
    <location>
        <begin position="1"/>
        <end position="19"/>
    </location>
</feature>
<sequence length="306" mass="34410">MNKKYIIICVFLMVSLCFSGCSNNNKNVMNEKDNNSKLNVVVSFNPLREFAEYIGGDKVDVKVIIPDGTEPHDFEPKGKDLVGLNNAKVFIYNGFGMEGWVDKTLSSLDNKELLTVEASKGCKPISANEENNGESGEGGYDPHTWLGLSTAIVEAENIKEAFVKADPANKEFYEKNYNDFKNKLETLLKDYKGKFAQLKNKNFVTGHAAFAYFCRDFGLKQNSVEGVFGEGEPSPKKMKDLINYCKANNVRTIFVEEMVSPKVSETLAKEVNAKVKTIYTIESKENNKNYIESMKENINLVYESLK</sequence>
<dbReference type="GO" id="GO:0030001">
    <property type="term" value="P:metal ion transport"/>
    <property type="evidence" value="ECO:0007669"/>
    <property type="project" value="InterPro"/>
</dbReference>
<dbReference type="GO" id="GO:0046872">
    <property type="term" value="F:metal ion binding"/>
    <property type="evidence" value="ECO:0007669"/>
    <property type="project" value="InterPro"/>
</dbReference>
<dbReference type="GO" id="GO:0007155">
    <property type="term" value="P:cell adhesion"/>
    <property type="evidence" value="ECO:0007669"/>
    <property type="project" value="InterPro"/>
</dbReference>
<comment type="caution">
    <text evidence="7">The sequence shown here is derived from an EMBL/GenBank/DDBJ whole genome shotgun (WGS) entry which is preliminary data.</text>
</comment>
<keyword evidence="8" id="KW-1185">Reference proteome</keyword>
<dbReference type="InterPro" id="IPR050492">
    <property type="entry name" value="Bact_metal-bind_prot9"/>
</dbReference>
<dbReference type="InterPro" id="IPR006128">
    <property type="entry name" value="Lipoprotein_PsaA-like"/>
</dbReference>
<keyword evidence="2 4" id="KW-0813">Transport</keyword>
<dbReference type="SUPFAM" id="SSF53807">
    <property type="entry name" value="Helical backbone' metal receptor"/>
    <property type="match status" value="1"/>
</dbReference>
<dbReference type="Pfam" id="PF01297">
    <property type="entry name" value="ZnuA"/>
    <property type="match status" value="1"/>
</dbReference>
<dbReference type="InterPro" id="IPR006127">
    <property type="entry name" value="ZnuA-like"/>
</dbReference>
<evidence type="ECO:0000256" key="3">
    <source>
        <dbReference type="ARBA" id="ARBA00022729"/>
    </source>
</evidence>
<dbReference type="RefSeq" id="WP_106063290.1">
    <property type="nucleotide sequence ID" value="NZ_PVXO01000032.1"/>
</dbReference>
<feature type="coiled-coil region" evidence="5">
    <location>
        <begin position="170"/>
        <end position="201"/>
    </location>
</feature>
<evidence type="ECO:0000313" key="7">
    <source>
        <dbReference type="EMBL" id="PRR79111.1"/>
    </source>
</evidence>
<organism evidence="7 8">
    <name type="scientific">Clostridium liquoris</name>
    <dbReference type="NCBI Taxonomy" id="1289519"/>
    <lineage>
        <taxon>Bacteria</taxon>
        <taxon>Bacillati</taxon>
        <taxon>Bacillota</taxon>
        <taxon>Clostridia</taxon>
        <taxon>Eubacteriales</taxon>
        <taxon>Clostridiaceae</taxon>
        <taxon>Clostridium</taxon>
    </lineage>
</organism>
<dbReference type="OrthoDB" id="9810636at2"/>
<dbReference type="InterPro" id="IPR006129">
    <property type="entry name" value="AdhesinB"/>
</dbReference>
<dbReference type="EMBL" id="PVXO01000032">
    <property type="protein sequence ID" value="PRR79111.1"/>
    <property type="molecule type" value="Genomic_DNA"/>
</dbReference>
<evidence type="ECO:0000313" key="8">
    <source>
        <dbReference type="Proteomes" id="UP000239706"/>
    </source>
</evidence>
<evidence type="ECO:0000256" key="1">
    <source>
        <dbReference type="ARBA" id="ARBA00011028"/>
    </source>
</evidence>
<dbReference type="PANTHER" id="PTHR42953">
    <property type="entry name" value="HIGH-AFFINITY ZINC UPTAKE SYSTEM PROTEIN ZNUA-RELATED"/>
    <property type="match status" value="1"/>
</dbReference>
<feature type="chain" id="PRO_5039268855" evidence="6">
    <location>
        <begin position="20"/>
        <end position="306"/>
    </location>
</feature>
<dbReference type="PRINTS" id="PR00691">
    <property type="entry name" value="ADHESINB"/>
</dbReference>
<comment type="similarity">
    <text evidence="1 4">Belongs to the bacterial solute-binding protein 9 family.</text>
</comment>
<dbReference type="AlphaFoldDB" id="A0A2T0B5D6"/>
<proteinExistence type="inferred from homology"/>
<dbReference type="PRINTS" id="PR00690">
    <property type="entry name" value="ADHESNFAMILY"/>
</dbReference>
<reference evidence="7 8" key="1">
    <citation type="submission" date="2018-03" db="EMBL/GenBank/DDBJ databases">
        <title>Genome sequence of Clostridium liquoris DSM 100320.</title>
        <authorList>
            <person name="Poehlein A."/>
            <person name="Daniel R."/>
        </authorList>
    </citation>
    <scope>NUCLEOTIDE SEQUENCE [LARGE SCALE GENOMIC DNA]</scope>
    <source>
        <strain evidence="7 8">DSM 100320</strain>
    </source>
</reference>
<evidence type="ECO:0000256" key="2">
    <source>
        <dbReference type="ARBA" id="ARBA00022448"/>
    </source>
</evidence>
<dbReference type="Proteomes" id="UP000239706">
    <property type="component" value="Unassembled WGS sequence"/>
</dbReference>
<keyword evidence="3 6" id="KW-0732">Signal</keyword>
<evidence type="ECO:0000256" key="5">
    <source>
        <dbReference type="SAM" id="Coils"/>
    </source>
</evidence>
<protein>
    <submittedName>
        <fullName evidence="7">High-affinity zinc uptake system binding-protein ZnuA</fullName>
    </submittedName>
</protein>
<evidence type="ECO:0000256" key="6">
    <source>
        <dbReference type="SAM" id="SignalP"/>
    </source>
</evidence>
<evidence type="ECO:0000256" key="4">
    <source>
        <dbReference type="RuleBase" id="RU003512"/>
    </source>
</evidence>
<dbReference type="PANTHER" id="PTHR42953:SF3">
    <property type="entry name" value="HIGH-AFFINITY ZINC UPTAKE SYSTEM PROTEIN ZNUA"/>
    <property type="match status" value="1"/>
</dbReference>
<name>A0A2T0B5D6_9CLOT</name>
<keyword evidence="5" id="KW-0175">Coiled coil</keyword>